<feature type="compositionally biased region" description="Polar residues" evidence="1">
    <location>
        <begin position="93"/>
        <end position="103"/>
    </location>
</feature>
<dbReference type="VEuPathDB" id="FungiDB:LEMA_P054010.1"/>
<feature type="compositionally biased region" description="Polar residues" evidence="1">
    <location>
        <begin position="721"/>
        <end position="739"/>
    </location>
</feature>
<sequence length="820" mass="90265">MAAVSAPRRTPSYGPRSPTLSDAGMILPVVFEVDSTRPESPAPYMERPPSPPALYPQTHSSHVKLTSAPQCRRRASPQTKSSPSLSAQSSRSTLRTMTDSGASHQPAMIRNGAFASSPTVENALGSHPPNGDWQGHDRRRLSTASSSVLSADLDNWPGFDSQFDKPDGYDDSGIDLVEKRDHSSPETDMMGDERWLHEHNSGSDDDDDPYSSAALSRRAEIILANAKKRLNVCVTSDPADRGPMDHDTNKGRSWKHVSATRERDRRLYSGMGPIPPRIHSYRSSQLAANSITTHSRGLSETSVPLPFKSSFMSRSLSNKRASSAIGHTSGPWAQEGYKQGRFPIKESRSHEVLRDPRSTWTTTAEREPVVRSHSRTSRSPSALETLPEDEDGARLHRSASAASGLRDQVNDLKGRISSLKLKAQEDHLRRCSLQNLRASSPFTAAKTWQSGVYSQSLGPSPFTADAGLGIKTDFPARTTSYANDNYSRPRTATTTSSQREGEELVNYEVKEQYEPTNSHVYSEQYTQDHARSSHRSEDFEDNVVADETDEDFMSAAEEEDEEEEADAVPGGDSVYEDAVYELQPTERHEDRVDAFDYEHFFLHSAMGTYSVQGRRSSTSSGSSNATTRPVTALQTAEDVSGHEKRSSLHGRNPSVSSISTVASFATAAEEQDDDDANEQMDQFSQQLLSTQTPFAMRPEAQSGLGTLRTDSAINMRRGMGSSPTLTSVSRGSSTPTELAHGLQTSKIFSILTERSRDEPRLALSEEETQLIYGLAASMTSVCASLQNTHGEAYDRKAWRRRLDEARRVLNGEEIGDDQSF</sequence>
<feature type="compositionally biased region" description="Basic and acidic residues" evidence="1">
    <location>
        <begin position="241"/>
        <end position="250"/>
    </location>
</feature>
<feature type="compositionally biased region" description="Basic and acidic residues" evidence="1">
    <location>
        <begin position="176"/>
        <end position="202"/>
    </location>
</feature>
<gene>
    <name evidence="2" type="ORF">LEMA_P054010.1</name>
</gene>
<dbReference type="Proteomes" id="UP000002668">
    <property type="component" value="Genome"/>
</dbReference>
<reference evidence="3" key="1">
    <citation type="journal article" date="2011" name="Nat. Commun.">
        <title>Effector diversification within compartments of the Leptosphaeria maculans genome affected by Repeat-Induced Point mutations.</title>
        <authorList>
            <person name="Rouxel T."/>
            <person name="Grandaubert J."/>
            <person name="Hane J.K."/>
            <person name="Hoede C."/>
            <person name="van de Wouw A.P."/>
            <person name="Couloux A."/>
            <person name="Dominguez V."/>
            <person name="Anthouard V."/>
            <person name="Bally P."/>
            <person name="Bourras S."/>
            <person name="Cozijnsen A.J."/>
            <person name="Ciuffetti L.M."/>
            <person name="Degrave A."/>
            <person name="Dilmaghani A."/>
            <person name="Duret L."/>
            <person name="Fudal I."/>
            <person name="Goodwin S.B."/>
            <person name="Gout L."/>
            <person name="Glaser N."/>
            <person name="Linglin J."/>
            <person name="Kema G.H.J."/>
            <person name="Lapalu N."/>
            <person name="Lawrence C.B."/>
            <person name="May K."/>
            <person name="Meyer M."/>
            <person name="Ollivier B."/>
            <person name="Poulain J."/>
            <person name="Schoch C.L."/>
            <person name="Simon A."/>
            <person name="Spatafora J.W."/>
            <person name="Stachowiak A."/>
            <person name="Turgeon B.G."/>
            <person name="Tyler B.M."/>
            <person name="Vincent D."/>
            <person name="Weissenbach J."/>
            <person name="Amselem J."/>
            <person name="Quesneville H."/>
            <person name="Oliver R.P."/>
            <person name="Wincker P."/>
            <person name="Balesdent M.-H."/>
            <person name="Howlett B.J."/>
        </authorList>
    </citation>
    <scope>NUCLEOTIDE SEQUENCE [LARGE SCALE GENOMIC DNA]</scope>
    <source>
        <strain evidence="3">JN3 / isolate v23.1.3 / race Av1-4-5-6-7-8</strain>
    </source>
</reference>
<evidence type="ECO:0000256" key="1">
    <source>
        <dbReference type="SAM" id="MobiDB-lite"/>
    </source>
</evidence>
<proteinExistence type="predicted"/>
<keyword evidence="3" id="KW-1185">Reference proteome</keyword>
<accession>E4ZLL5</accession>
<feature type="region of interest" description="Disordered" evidence="1">
    <location>
        <begin position="1"/>
        <end position="212"/>
    </location>
</feature>
<dbReference type="AlphaFoldDB" id="E4ZLL5"/>
<dbReference type="OrthoDB" id="3438840at2759"/>
<feature type="region of interest" description="Disordered" evidence="1">
    <location>
        <begin position="241"/>
        <end position="260"/>
    </location>
</feature>
<name>E4ZLL5_LEPMJ</name>
<dbReference type="STRING" id="985895.E4ZLL5"/>
<feature type="compositionally biased region" description="Polar residues" evidence="1">
    <location>
        <begin position="480"/>
        <end position="498"/>
    </location>
</feature>
<organism evidence="3">
    <name type="scientific">Leptosphaeria maculans (strain JN3 / isolate v23.1.3 / race Av1-4-5-6-7-8)</name>
    <name type="common">Blackleg fungus</name>
    <name type="synonym">Phoma lingam</name>
    <dbReference type="NCBI Taxonomy" id="985895"/>
    <lineage>
        <taxon>Eukaryota</taxon>
        <taxon>Fungi</taxon>
        <taxon>Dikarya</taxon>
        <taxon>Ascomycota</taxon>
        <taxon>Pezizomycotina</taxon>
        <taxon>Dothideomycetes</taxon>
        <taxon>Pleosporomycetidae</taxon>
        <taxon>Pleosporales</taxon>
        <taxon>Pleosporineae</taxon>
        <taxon>Leptosphaeriaceae</taxon>
        <taxon>Plenodomus</taxon>
        <taxon>Plenodomus lingam/Leptosphaeria maculans species complex</taxon>
    </lineage>
</organism>
<evidence type="ECO:0000313" key="3">
    <source>
        <dbReference type="Proteomes" id="UP000002668"/>
    </source>
</evidence>
<protein>
    <submittedName>
        <fullName evidence="2">Uncharacterized protein</fullName>
    </submittedName>
</protein>
<dbReference type="eggNOG" id="ENOG502SDRZ">
    <property type="taxonomic scope" value="Eukaryota"/>
</dbReference>
<feature type="region of interest" description="Disordered" evidence="1">
    <location>
        <begin position="524"/>
        <end position="573"/>
    </location>
</feature>
<feature type="region of interest" description="Disordered" evidence="1">
    <location>
        <begin position="716"/>
        <end position="739"/>
    </location>
</feature>
<feature type="compositionally biased region" description="Basic and acidic residues" evidence="1">
    <location>
        <begin position="526"/>
        <end position="537"/>
    </location>
</feature>
<feature type="compositionally biased region" description="Low complexity" evidence="1">
    <location>
        <begin position="614"/>
        <end position="628"/>
    </location>
</feature>
<feature type="region of interest" description="Disordered" evidence="1">
    <location>
        <begin position="610"/>
        <end position="657"/>
    </location>
</feature>
<feature type="region of interest" description="Disordered" evidence="1">
    <location>
        <begin position="346"/>
        <end position="394"/>
    </location>
</feature>
<dbReference type="EMBL" id="FP929094">
    <property type="protein sequence ID" value="CBX92695.1"/>
    <property type="molecule type" value="Genomic_DNA"/>
</dbReference>
<dbReference type="OMA" id="LNVMEGN"/>
<feature type="compositionally biased region" description="Basic and acidic residues" evidence="1">
    <location>
        <begin position="346"/>
        <end position="357"/>
    </location>
</feature>
<feature type="compositionally biased region" description="Acidic residues" evidence="1">
    <location>
        <begin position="538"/>
        <end position="566"/>
    </location>
</feature>
<evidence type="ECO:0000313" key="2">
    <source>
        <dbReference type="EMBL" id="CBX92695.1"/>
    </source>
</evidence>
<dbReference type="InParanoid" id="E4ZLL5"/>
<feature type="region of interest" description="Disordered" evidence="1">
    <location>
        <begin position="480"/>
        <end position="501"/>
    </location>
</feature>
<dbReference type="HOGENOM" id="CLU_018681_0_0_1"/>
<feature type="compositionally biased region" description="Low complexity" evidence="1">
    <location>
        <begin position="81"/>
        <end position="92"/>
    </location>
</feature>
<feature type="compositionally biased region" description="Polar residues" evidence="1">
    <location>
        <begin position="57"/>
        <end position="69"/>
    </location>
</feature>